<dbReference type="PROSITE" id="PS51747">
    <property type="entry name" value="CYT_DCMP_DEAMINASES_2"/>
    <property type="match status" value="1"/>
</dbReference>
<reference evidence="16 17" key="1">
    <citation type="submission" date="2021-03" db="EMBL/GenBank/DDBJ databases">
        <title>Antimicrobial resistance genes in bacteria isolated from Japanese honey, and their potential for conferring macrolide and lincosamide resistance in the American foulbrood pathogen Paenibacillus larvae.</title>
        <authorList>
            <person name="Okamoto M."/>
            <person name="Kumagai M."/>
            <person name="Kanamori H."/>
            <person name="Takamatsu D."/>
        </authorList>
    </citation>
    <scope>NUCLEOTIDE SEQUENCE [LARGE SCALE GENOMIC DNA]</scope>
    <source>
        <strain evidence="16 17">J8TS2</strain>
    </source>
</reference>
<keyword evidence="9 14" id="KW-0521">NADP</keyword>
<evidence type="ECO:0000256" key="7">
    <source>
        <dbReference type="ARBA" id="ARBA00022723"/>
    </source>
</evidence>
<protein>
    <recommendedName>
        <fullName evidence="14">Riboflavin biosynthesis protein RibD</fullName>
    </recommendedName>
    <domain>
        <recommendedName>
            <fullName evidence="14">Diaminohydroxyphosphoribosylaminopyrimidine deaminase</fullName>
            <shortName evidence="14">DRAP deaminase</shortName>
            <ecNumber evidence="14">3.5.4.26</ecNumber>
        </recommendedName>
        <alternativeName>
            <fullName evidence="14">Riboflavin-specific deaminase</fullName>
        </alternativeName>
    </domain>
    <domain>
        <recommendedName>
            <fullName evidence="14">5-amino-6-(5-phosphoribosylamino)uracil reductase</fullName>
            <ecNumber evidence="14">1.1.1.193</ecNumber>
        </recommendedName>
        <alternativeName>
            <fullName evidence="14">HTP reductase</fullName>
        </alternativeName>
    </domain>
</protein>
<comment type="cofactor">
    <cofactor evidence="14">
        <name>Zn(2+)</name>
        <dbReference type="ChEBI" id="CHEBI:29105"/>
    </cofactor>
    <text evidence="14">Binds 1 zinc ion.</text>
</comment>
<keyword evidence="17" id="KW-1185">Reference proteome</keyword>
<evidence type="ECO:0000256" key="1">
    <source>
        <dbReference type="ARBA" id="ARBA00002151"/>
    </source>
</evidence>
<dbReference type="InterPro" id="IPR016192">
    <property type="entry name" value="APOBEC/CMP_deaminase_Zn-bd"/>
</dbReference>
<evidence type="ECO:0000256" key="14">
    <source>
        <dbReference type="PIRNR" id="PIRNR006769"/>
    </source>
</evidence>
<evidence type="ECO:0000256" key="11">
    <source>
        <dbReference type="ARBA" id="ARBA00023268"/>
    </source>
</evidence>
<evidence type="ECO:0000256" key="6">
    <source>
        <dbReference type="ARBA" id="ARBA00022619"/>
    </source>
</evidence>
<comment type="pathway">
    <text evidence="3 14">Cofactor biosynthesis; riboflavin biosynthesis; 5-amino-6-(D-ribitylamino)uracil from GTP: step 3/4.</text>
</comment>
<keyword evidence="14" id="KW-0378">Hydrolase</keyword>
<dbReference type="InterPro" id="IPR004794">
    <property type="entry name" value="Eubact_RibD"/>
</dbReference>
<dbReference type="PANTHER" id="PTHR38011:SF7">
    <property type="entry name" value="2,5-DIAMINO-6-RIBOSYLAMINO-4(3H)-PYRIMIDINONE 5'-PHOSPHATE REDUCTASE"/>
    <property type="match status" value="1"/>
</dbReference>
<keyword evidence="6 14" id="KW-0686">Riboflavin biosynthesis</keyword>
<organism evidence="16 17">
    <name type="scientific">Lederbergia ruris</name>
    <dbReference type="NCBI Taxonomy" id="217495"/>
    <lineage>
        <taxon>Bacteria</taxon>
        <taxon>Bacillati</taxon>
        <taxon>Bacillota</taxon>
        <taxon>Bacilli</taxon>
        <taxon>Bacillales</taxon>
        <taxon>Bacillaceae</taxon>
        <taxon>Lederbergia</taxon>
    </lineage>
</organism>
<dbReference type="SUPFAM" id="SSF53927">
    <property type="entry name" value="Cytidine deaminase-like"/>
    <property type="match status" value="1"/>
</dbReference>
<evidence type="ECO:0000256" key="4">
    <source>
        <dbReference type="ARBA" id="ARBA00005259"/>
    </source>
</evidence>
<dbReference type="Gene3D" id="3.40.430.10">
    <property type="entry name" value="Dihydrofolate Reductase, subunit A"/>
    <property type="match status" value="1"/>
</dbReference>
<dbReference type="RefSeq" id="WP_212966241.1">
    <property type="nucleotide sequence ID" value="NZ_BORB01000014.1"/>
</dbReference>
<dbReference type="Pfam" id="PF01872">
    <property type="entry name" value="RibD_C"/>
    <property type="match status" value="1"/>
</dbReference>
<accession>A0ABQ4KIB3</accession>
<dbReference type="InterPro" id="IPR011549">
    <property type="entry name" value="RibD_C"/>
</dbReference>
<dbReference type="Gene3D" id="3.40.140.10">
    <property type="entry name" value="Cytidine Deaminase, domain 2"/>
    <property type="match status" value="1"/>
</dbReference>
<dbReference type="InterPro" id="IPR016193">
    <property type="entry name" value="Cytidine_deaminase-like"/>
</dbReference>
<gene>
    <name evidence="16" type="ORF">J8TS2_20130</name>
</gene>
<dbReference type="PROSITE" id="PS00903">
    <property type="entry name" value="CYT_DCMP_DEAMINASES_1"/>
    <property type="match status" value="1"/>
</dbReference>
<evidence type="ECO:0000313" key="17">
    <source>
        <dbReference type="Proteomes" id="UP000679950"/>
    </source>
</evidence>
<evidence type="ECO:0000256" key="10">
    <source>
        <dbReference type="ARBA" id="ARBA00023002"/>
    </source>
</evidence>
<dbReference type="InterPro" id="IPR050765">
    <property type="entry name" value="Riboflavin_Biosynth_HTPR"/>
</dbReference>
<evidence type="ECO:0000256" key="13">
    <source>
        <dbReference type="ARBA" id="ARBA00049886"/>
    </source>
</evidence>
<evidence type="ECO:0000256" key="3">
    <source>
        <dbReference type="ARBA" id="ARBA00004910"/>
    </source>
</evidence>
<comment type="caution">
    <text evidence="16">The sequence shown here is derived from an EMBL/GenBank/DDBJ whole genome shotgun (WGS) entry which is preliminary data.</text>
</comment>
<dbReference type="Proteomes" id="UP000679950">
    <property type="component" value="Unassembled WGS sequence"/>
</dbReference>
<dbReference type="NCBIfam" id="TIGR00326">
    <property type="entry name" value="eubact_ribD"/>
    <property type="match status" value="1"/>
</dbReference>
<keyword evidence="10 14" id="KW-0560">Oxidoreductase</keyword>
<feature type="domain" description="CMP/dCMP-type deaminase" evidence="15">
    <location>
        <begin position="1"/>
        <end position="123"/>
    </location>
</feature>
<dbReference type="PIRSF" id="PIRSF006769">
    <property type="entry name" value="RibD"/>
    <property type="match status" value="1"/>
</dbReference>
<evidence type="ECO:0000256" key="8">
    <source>
        <dbReference type="ARBA" id="ARBA00022833"/>
    </source>
</evidence>
<keyword evidence="8 14" id="KW-0862">Zinc</keyword>
<dbReference type="EC" id="1.1.1.193" evidence="14"/>
<keyword evidence="11" id="KW-0511">Multifunctional enzyme</keyword>
<comment type="pathway">
    <text evidence="2 14">Cofactor biosynthesis; riboflavin biosynthesis; 5-amino-6-(D-ribitylamino)uracil from GTP: step 2/4.</text>
</comment>
<keyword evidence="7 14" id="KW-0479">Metal-binding</keyword>
<comment type="similarity">
    <text evidence="4 14">In the N-terminal section; belongs to the cytidine and deoxycytidylate deaminase family.</text>
</comment>
<dbReference type="PANTHER" id="PTHR38011">
    <property type="entry name" value="DIHYDROFOLATE REDUCTASE FAMILY PROTEIN (AFU_ORTHOLOGUE AFUA_8G06820)"/>
    <property type="match status" value="1"/>
</dbReference>
<comment type="function">
    <text evidence="1 14">Converts 2,5-diamino-6-(ribosylamino)-4(3h)-pyrimidinone 5'-phosphate into 5-amino-6-(ribosylamino)-2,4(1h,3h)-pyrimidinedione 5'-phosphate.</text>
</comment>
<dbReference type="SUPFAM" id="SSF53597">
    <property type="entry name" value="Dihydrofolate reductase-like"/>
    <property type="match status" value="1"/>
</dbReference>
<dbReference type="EC" id="3.5.4.26" evidence="14"/>
<name>A0ABQ4KIB3_9BACI</name>
<dbReference type="InterPro" id="IPR024072">
    <property type="entry name" value="DHFR-like_dom_sf"/>
</dbReference>
<evidence type="ECO:0000259" key="15">
    <source>
        <dbReference type="PROSITE" id="PS51747"/>
    </source>
</evidence>
<dbReference type="InterPro" id="IPR002734">
    <property type="entry name" value="RibDG_C"/>
</dbReference>
<evidence type="ECO:0000256" key="9">
    <source>
        <dbReference type="ARBA" id="ARBA00022857"/>
    </source>
</evidence>
<evidence type="ECO:0000256" key="2">
    <source>
        <dbReference type="ARBA" id="ARBA00004882"/>
    </source>
</evidence>
<comment type="catalytic activity">
    <reaction evidence="12 14">
        <text>5-amino-6-(5-phospho-D-ribitylamino)uracil + NADP(+) = 5-amino-6-(5-phospho-D-ribosylamino)uracil + NADPH + H(+)</text>
        <dbReference type="Rhea" id="RHEA:17845"/>
        <dbReference type="ChEBI" id="CHEBI:15378"/>
        <dbReference type="ChEBI" id="CHEBI:57783"/>
        <dbReference type="ChEBI" id="CHEBI:58349"/>
        <dbReference type="ChEBI" id="CHEBI:58421"/>
        <dbReference type="ChEBI" id="CHEBI:58453"/>
        <dbReference type="EC" id="1.1.1.193"/>
    </reaction>
</comment>
<dbReference type="InterPro" id="IPR002125">
    <property type="entry name" value="CMP_dCMP_dom"/>
</dbReference>
<sequence length="371" mass="40064">MLKENYMELALSLARAVAGQTSPNPPVGAVVVKNGQVIGMGAHLKAGEAHAEQIALQMAGAEARGADLYVTLEPCAHTGKTPPCADAVIAYGIKQVWIATKDPNPLVAGKGIQRMQDAMIRVDVGLCRQEATQLYAPFFHYIQTKQPYVTMKIAMTLDGKIATATGDSKWITSDQARLDVHLLRAAHDAILVGVQTILHDDPLLTTRLPQGGKHPIRVVLDTHLQTPINSQVIQNAEAPTLIFCGQQASSKRQQQLEKGSEAKVVRLATEKISVSEVLNELVKRNIMTLLVEGGATIHATFLSAKAMQKVIVYVAPKLLGGKSSLSSIIGENLLSMSEAYPFTFEKVEMIGPDIKITALPKGSEPNVYRDH</sequence>
<dbReference type="NCBIfam" id="TIGR00227">
    <property type="entry name" value="ribD_Cterm"/>
    <property type="match status" value="1"/>
</dbReference>
<evidence type="ECO:0000256" key="12">
    <source>
        <dbReference type="ARBA" id="ARBA00049861"/>
    </source>
</evidence>
<proteinExistence type="inferred from homology"/>
<comment type="similarity">
    <text evidence="5 14">In the C-terminal section; belongs to the HTP reductase family.</text>
</comment>
<evidence type="ECO:0000256" key="5">
    <source>
        <dbReference type="ARBA" id="ARBA00007417"/>
    </source>
</evidence>
<dbReference type="Pfam" id="PF00383">
    <property type="entry name" value="dCMP_cyt_deam_1"/>
    <property type="match status" value="1"/>
</dbReference>
<dbReference type="EMBL" id="BORB01000014">
    <property type="protein sequence ID" value="GIN57694.1"/>
    <property type="molecule type" value="Genomic_DNA"/>
</dbReference>
<comment type="catalytic activity">
    <reaction evidence="13 14">
        <text>2,5-diamino-6-hydroxy-4-(5-phosphoribosylamino)-pyrimidine + H2O + H(+) = 5-amino-6-(5-phospho-D-ribosylamino)uracil + NH4(+)</text>
        <dbReference type="Rhea" id="RHEA:21868"/>
        <dbReference type="ChEBI" id="CHEBI:15377"/>
        <dbReference type="ChEBI" id="CHEBI:15378"/>
        <dbReference type="ChEBI" id="CHEBI:28938"/>
        <dbReference type="ChEBI" id="CHEBI:58453"/>
        <dbReference type="ChEBI" id="CHEBI:58614"/>
        <dbReference type="EC" id="3.5.4.26"/>
    </reaction>
</comment>
<evidence type="ECO:0000313" key="16">
    <source>
        <dbReference type="EMBL" id="GIN57694.1"/>
    </source>
</evidence>
<dbReference type="CDD" id="cd01284">
    <property type="entry name" value="Riboflavin_deaminase-reductase"/>
    <property type="match status" value="1"/>
</dbReference>